<protein>
    <submittedName>
        <fullName evidence="1">Zinc knuckle CX2CX4HX4C</fullName>
    </submittedName>
</protein>
<proteinExistence type="predicted"/>
<gene>
    <name evidence="1" type="ORF">Tci_566027</name>
</gene>
<accession>A0A699IXJ9</accession>
<evidence type="ECO:0000313" key="1">
    <source>
        <dbReference type="EMBL" id="GEZ94054.1"/>
    </source>
</evidence>
<name>A0A699IXJ9_TANCI</name>
<dbReference type="EMBL" id="BKCJ010345112">
    <property type="protein sequence ID" value="GEZ94054.1"/>
    <property type="molecule type" value="Genomic_DNA"/>
</dbReference>
<reference evidence="1" key="1">
    <citation type="journal article" date="2019" name="Sci. Rep.">
        <title>Draft genome of Tanacetum cinerariifolium, the natural source of mosquito coil.</title>
        <authorList>
            <person name="Yamashiro T."/>
            <person name="Shiraishi A."/>
            <person name="Satake H."/>
            <person name="Nakayama K."/>
        </authorList>
    </citation>
    <scope>NUCLEOTIDE SEQUENCE</scope>
</reference>
<feature type="non-terminal residue" evidence="1">
    <location>
        <position position="1"/>
    </location>
</feature>
<organism evidence="1">
    <name type="scientific">Tanacetum cinerariifolium</name>
    <name type="common">Dalmatian daisy</name>
    <name type="synonym">Chrysanthemum cinerariifolium</name>
    <dbReference type="NCBI Taxonomy" id="118510"/>
    <lineage>
        <taxon>Eukaryota</taxon>
        <taxon>Viridiplantae</taxon>
        <taxon>Streptophyta</taxon>
        <taxon>Embryophyta</taxon>
        <taxon>Tracheophyta</taxon>
        <taxon>Spermatophyta</taxon>
        <taxon>Magnoliopsida</taxon>
        <taxon>eudicotyledons</taxon>
        <taxon>Gunneridae</taxon>
        <taxon>Pentapetalae</taxon>
        <taxon>asterids</taxon>
        <taxon>campanulids</taxon>
        <taxon>Asterales</taxon>
        <taxon>Asteraceae</taxon>
        <taxon>Asteroideae</taxon>
        <taxon>Anthemideae</taxon>
        <taxon>Anthemidinae</taxon>
        <taxon>Tanacetum</taxon>
    </lineage>
</organism>
<sequence>NANVSNIEADVKENDLNDEHVAMEVQSPLVDHTNAAKTVKSIRAISERFVNTAYGFFLVKRVVYPVVANYVRNTWGKFGLVKSMLNSSTGLFSFQFSSTDEDVGNMTVWVKLHGVPVTTFSEDGLSAIATKVKLAIM</sequence>
<dbReference type="AlphaFoldDB" id="A0A699IXJ9"/>
<comment type="caution">
    <text evidence="1">The sequence shown here is derived from an EMBL/GenBank/DDBJ whole genome shotgun (WGS) entry which is preliminary data.</text>
</comment>